<dbReference type="Proteomes" id="UP000198639">
    <property type="component" value="Unassembled WGS sequence"/>
</dbReference>
<dbReference type="EMBL" id="FOLD01000030">
    <property type="protein sequence ID" value="SFD61719.1"/>
    <property type="molecule type" value="Genomic_DNA"/>
</dbReference>
<dbReference type="RefSeq" id="WP_091876360.1">
    <property type="nucleotide sequence ID" value="NZ_FOLD01000030.1"/>
</dbReference>
<organism evidence="1 2">
    <name type="scientific">Massilia yuzhufengensis</name>
    <dbReference type="NCBI Taxonomy" id="1164594"/>
    <lineage>
        <taxon>Bacteria</taxon>
        <taxon>Pseudomonadati</taxon>
        <taxon>Pseudomonadota</taxon>
        <taxon>Betaproteobacteria</taxon>
        <taxon>Burkholderiales</taxon>
        <taxon>Oxalobacteraceae</taxon>
        <taxon>Telluria group</taxon>
        <taxon>Massilia</taxon>
    </lineage>
</organism>
<dbReference type="OrthoDB" id="277629at2"/>
<name>A0A1I1TT71_9BURK</name>
<protein>
    <submittedName>
        <fullName evidence="1">Uncharacterized protein</fullName>
    </submittedName>
</protein>
<dbReference type="AlphaFoldDB" id="A0A1I1TT71"/>
<dbReference type="STRING" id="1164594.SAMN05216204_13028"/>
<gene>
    <name evidence="1" type="ORF">SAMN05216204_13028</name>
</gene>
<evidence type="ECO:0000313" key="1">
    <source>
        <dbReference type="EMBL" id="SFD61719.1"/>
    </source>
</evidence>
<accession>A0A1I1TT71</accession>
<reference evidence="2" key="1">
    <citation type="submission" date="2016-10" db="EMBL/GenBank/DDBJ databases">
        <authorList>
            <person name="Varghese N."/>
            <person name="Submissions S."/>
        </authorList>
    </citation>
    <scope>NUCLEOTIDE SEQUENCE [LARGE SCALE GENOMIC DNA]</scope>
    <source>
        <strain evidence="2">CGMCC 1.12041</strain>
    </source>
</reference>
<keyword evidence="2" id="KW-1185">Reference proteome</keyword>
<sequence>MFAARLARELRKIGFTYLACETFDEHLSARPAAITGDMGFYSREPMYAGFLRSALRDGWTFVGYDTHAEAATQLERNRLREVGAARNIMDKVFAGDPKAKVFVYVGYGHAMKQKEANGDGWKSLATLLREGQGSEPLTIDQATMVARGDARVDHPQYRATMRRLAPAQPIVLKAAAGGYAVLAGVPGGYDMQVFHPDETALNKDGRPLWMERQAGLRPHPVPLTLLPASGRRLVQAYHIEDGDQAVPADQVLVEAGKPAPAFMLPNGQFRYGHEE</sequence>
<evidence type="ECO:0000313" key="2">
    <source>
        <dbReference type="Proteomes" id="UP000198639"/>
    </source>
</evidence>
<proteinExistence type="predicted"/>